<evidence type="ECO:0000313" key="2">
    <source>
        <dbReference type="EMBL" id="MFC0200979.1"/>
    </source>
</evidence>
<organism evidence="2 3">
    <name type="scientific">Paracoccus rhizosphaerae</name>
    <dbReference type="NCBI Taxonomy" id="1133347"/>
    <lineage>
        <taxon>Bacteria</taxon>
        <taxon>Pseudomonadati</taxon>
        <taxon>Pseudomonadota</taxon>
        <taxon>Alphaproteobacteria</taxon>
        <taxon>Rhodobacterales</taxon>
        <taxon>Paracoccaceae</taxon>
        <taxon>Paracoccus</taxon>
    </lineage>
</organism>
<dbReference type="Pfam" id="PF13417">
    <property type="entry name" value="GST_N_3"/>
    <property type="match status" value="1"/>
</dbReference>
<comment type="caution">
    <text evidence="2">The sequence shown here is derived from an EMBL/GenBank/DDBJ whole genome shotgun (WGS) entry which is preliminary data.</text>
</comment>
<dbReference type="InterPro" id="IPR004045">
    <property type="entry name" value="Glutathione_S-Trfase_N"/>
</dbReference>
<dbReference type="EMBL" id="JBHLWQ010000115">
    <property type="protein sequence ID" value="MFC0200979.1"/>
    <property type="molecule type" value="Genomic_DNA"/>
</dbReference>
<dbReference type="InterPro" id="IPR036249">
    <property type="entry name" value="Thioredoxin-like_sf"/>
</dbReference>
<accession>A0ABV6CJQ5</accession>
<proteinExistence type="predicted"/>
<evidence type="ECO:0000313" key="3">
    <source>
        <dbReference type="Proteomes" id="UP001589795"/>
    </source>
</evidence>
<dbReference type="Proteomes" id="UP001589795">
    <property type="component" value="Unassembled WGS sequence"/>
</dbReference>
<name>A0ABV6CJQ5_9RHOB</name>
<feature type="domain" description="GST N-terminal" evidence="1">
    <location>
        <begin position="11"/>
        <end position="57"/>
    </location>
</feature>
<evidence type="ECO:0000259" key="1">
    <source>
        <dbReference type="Pfam" id="PF13417"/>
    </source>
</evidence>
<dbReference type="SUPFAM" id="SSF52833">
    <property type="entry name" value="Thioredoxin-like"/>
    <property type="match status" value="1"/>
</dbReference>
<gene>
    <name evidence="2" type="ORF">ACFFIZ_11875</name>
</gene>
<protein>
    <submittedName>
        <fullName evidence="2">Glutathione S-transferase N-terminal domain-containing protein</fullName>
    </submittedName>
</protein>
<sequence length="60" mass="6717">MTLYGVPPTRAIRPIWLLNELDLVCRIENILPFDAESVRAVKALNPIGKIPYLVDGNLTI</sequence>
<dbReference type="RefSeq" id="WP_378926774.1">
    <property type="nucleotide sequence ID" value="NZ_JBHLWQ010000115.1"/>
</dbReference>
<dbReference type="Gene3D" id="3.40.30.10">
    <property type="entry name" value="Glutaredoxin"/>
    <property type="match status" value="1"/>
</dbReference>
<reference evidence="2 3" key="1">
    <citation type="submission" date="2024-09" db="EMBL/GenBank/DDBJ databases">
        <authorList>
            <person name="Sun Q."/>
            <person name="Mori K."/>
        </authorList>
    </citation>
    <scope>NUCLEOTIDE SEQUENCE [LARGE SCALE GENOMIC DNA]</scope>
    <source>
        <strain evidence="2 3">CCM 7904</strain>
    </source>
</reference>
<keyword evidence="3" id="KW-1185">Reference proteome</keyword>